<accession>A0A089HXS6</accession>
<feature type="domain" description="Immunity MXAN-0049 protein" evidence="1">
    <location>
        <begin position="38"/>
        <end position="168"/>
    </location>
</feature>
<gene>
    <name evidence="2" type="ORF">PDUR_27495</name>
</gene>
<protein>
    <recommendedName>
        <fullName evidence="1">Immunity MXAN-0049 protein domain-containing protein</fullName>
    </recommendedName>
</protein>
<dbReference type="AlphaFoldDB" id="A0A089HXS6"/>
<dbReference type="RefSeq" id="WP_042208863.1">
    <property type="nucleotide sequence ID" value="NZ_CP009288.1"/>
</dbReference>
<dbReference type="STRING" id="44251.PDUR_27495"/>
<organism evidence="2 3">
    <name type="scientific">Paenibacillus durus</name>
    <name type="common">Paenibacillus azotofixans</name>
    <dbReference type="NCBI Taxonomy" id="44251"/>
    <lineage>
        <taxon>Bacteria</taxon>
        <taxon>Bacillati</taxon>
        <taxon>Bacillota</taxon>
        <taxon>Bacilli</taxon>
        <taxon>Bacillales</taxon>
        <taxon>Paenibacillaceae</taxon>
        <taxon>Paenibacillus</taxon>
    </lineage>
</organism>
<dbReference type="Pfam" id="PF07791">
    <property type="entry name" value="Imm11"/>
    <property type="match status" value="1"/>
</dbReference>
<sequence length="174" mass="20675">MRHYYVLLDDSRISRNIEPVNIGLLKTPFVRMIPAQVLDVHTKAEAEYTDWLPFSASQPLLSDPMKRILELYNTQARFKQMYIVDREYKRQELYWIPHVPDLDVISEHTEFYPHNQTLKHLVLDSQKVRGHHFFRLSNVREPYFIVSLDAAESLLRRGLSGFRLQKVELSYEEA</sequence>
<dbReference type="KEGG" id="pdu:PDUR_27495"/>
<evidence type="ECO:0000313" key="2">
    <source>
        <dbReference type="EMBL" id="AIQ15183.1"/>
    </source>
</evidence>
<evidence type="ECO:0000259" key="1">
    <source>
        <dbReference type="Pfam" id="PF07791"/>
    </source>
</evidence>
<reference evidence="2 3" key="1">
    <citation type="submission" date="2014-08" db="EMBL/GenBank/DDBJ databases">
        <title>Comparative genomics of the Paenibacillus odorifer group.</title>
        <authorList>
            <person name="den Bakker H.C."/>
            <person name="Tsai Y.-C."/>
            <person name="Martin N."/>
            <person name="Korlach J."/>
            <person name="Wiedmann M."/>
        </authorList>
    </citation>
    <scope>NUCLEOTIDE SEQUENCE [LARGE SCALE GENOMIC DNA]</scope>
    <source>
        <strain evidence="2 3">DSM 1735</strain>
    </source>
</reference>
<proteinExistence type="predicted"/>
<dbReference type="OrthoDB" id="2466153at2"/>
<name>A0A089HXS6_PAEDU</name>
<dbReference type="eggNOG" id="ENOG5032Z71">
    <property type="taxonomic scope" value="Bacteria"/>
</dbReference>
<evidence type="ECO:0000313" key="3">
    <source>
        <dbReference type="Proteomes" id="UP000029409"/>
    </source>
</evidence>
<dbReference type="Proteomes" id="UP000029409">
    <property type="component" value="Chromosome"/>
</dbReference>
<dbReference type="InterPro" id="IPR012433">
    <property type="entry name" value="Imm11"/>
</dbReference>
<keyword evidence="3" id="KW-1185">Reference proteome</keyword>
<dbReference type="EMBL" id="CP009288">
    <property type="protein sequence ID" value="AIQ15183.1"/>
    <property type="molecule type" value="Genomic_DNA"/>
</dbReference>